<organism evidence="3 4">
    <name type="scientific">Sphingobacterium paucimobilis HER1398</name>
    <dbReference type="NCBI Taxonomy" id="1346330"/>
    <lineage>
        <taxon>Bacteria</taxon>
        <taxon>Pseudomonadati</taxon>
        <taxon>Bacteroidota</taxon>
        <taxon>Sphingobacteriia</taxon>
        <taxon>Sphingobacteriales</taxon>
        <taxon>Sphingobacteriaceae</taxon>
        <taxon>Sphingobacterium</taxon>
    </lineage>
</organism>
<dbReference type="EMBL" id="ATDL01000015">
    <property type="protein sequence ID" value="ERJ58924.1"/>
    <property type="molecule type" value="Genomic_DNA"/>
</dbReference>
<dbReference type="RefSeq" id="WP_021070417.1">
    <property type="nucleotide sequence ID" value="NZ_ATDL01000015.1"/>
</dbReference>
<gene>
    <name evidence="3" type="ORF">M472_09085</name>
</gene>
<protein>
    <recommendedName>
        <fullName evidence="2">Pyrrolo-quinoline quinone repeat domain-containing protein</fullName>
    </recommendedName>
</protein>
<dbReference type="InterPro" id="IPR002372">
    <property type="entry name" value="PQQ_rpt_dom"/>
</dbReference>
<dbReference type="InterPro" id="IPR018391">
    <property type="entry name" value="PQQ_b-propeller_rpt"/>
</dbReference>
<evidence type="ECO:0000256" key="1">
    <source>
        <dbReference type="SAM" id="SignalP"/>
    </source>
</evidence>
<evidence type="ECO:0000313" key="3">
    <source>
        <dbReference type="EMBL" id="ERJ58924.1"/>
    </source>
</evidence>
<evidence type="ECO:0000259" key="2">
    <source>
        <dbReference type="Pfam" id="PF13360"/>
    </source>
</evidence>
<feature type="chain" id="PRO_5004628145" description="Pyrrolo-quinoline quinone repeat domain-containing protein" evidence="1">
    <location>
        <begin position="29"/>
        <end position="381"/>
    </location>
</feature>
<dbReference type="InterPro" id="IPR015943">
    <property type="entry name" value="WD40/YVTN_repeat-like_dom_sf"/>
</dbReference>
<dbReference type="PANTHER" id="PTHR34512:SF30">
    <property type="entry name" value="OUTER MEMBRANE PROTEIN ASSEMBLY FACTOR BAMB"/>
    <property type="match status" value="1"/>
</dbReference>
<dbReference type="Gene3D" id="2.130.10.10">
    <property type="entry name" value="YVTN repeat-like/Quinoprotein amine dehydrogenase"/>
    <property type="match status" value="1"/>
</dbReference>
<dbReference type="PATRIC" id="fig|1346330.5.peg.2257"/>
<comment type="caution">
    <text evidence="3">The sequence shown here is derived from an EMBL/GenBank/DDBJ whole genome shotgun (WGS) entry which is preliminary data.</text>
</comment>
<accession>U2J1T1</accession>
<name>U2J1T1_9SPHI</name>
<proteinExistence type="predicted"/>
<evidence type="ECO:0000313" key="4">
    <source>
        <dbReference type="Proteomes" id="UP000016584"/>
    </source>
</evidence>
<dbReference type="PANTHER" id="PTHR34512">
    <property type="entry name" value="CELL SURFACE PROTEIN"/>
    <property type="match status" value="1"/>
</dbReference>
<keyword evidence="1" id="KW-0732">Signal</keyword>
<dbReference type="InterPro" id="IPR011047">
    <property type="entry name" value="Quinoprotein_ADH-like_sf"/>
</dbReference>
<dbReference type="SUPFAM" id="SSF50998">
    <property type="entry name" value="Quinoprotein alcohol dehydrogenase-like"/>
    <property type="match status" value="2"/>
</dbReference>
<dbReference type="Pfam" id="PF13360">
    <property type="entry name" value="PQQ_2"/>
    <property type="match status" value="1"/>
</dbReference>
<reference evidence="3 4" key="1">
    <citation type="journal article" date="2013" name="Genome Announc.">
        <title>The Draft Genome Sequence of Sphingomonas paucimobilis Strain HER1398 (Proteobacteria), Host to the Giant PAU Phage, Indicates That It Is a Member of the Genus Sphingobacterium (Bacteroidetes).</title>
        <authorList>
            <person name="White R.A.III."/>
            <person name="Suttle C.A."/>
        </authorList>
    </citation>
    <scope>NUCLEOTIDE SEQUENCE [LARGE SCALE GENOMIC DNA]</scope>
    <source>
        <strain evidence="3 4">HER1398</strain>
    </source>
</reference>
<dbReference type="AlphaFoldDB" id="U2J1T1"/>
<dbReference type="SMART" id="SM00564">
    <property type="entry name" value="PQQ"/>
    <property type="match status" value="5"/>
</dbReference>
<dbReference type="eggNOG" id="COG1520">
    <property type="taxonomic scope" value="Bacteria"/>
</dbReference>
<dbReference type="Proteomes" id="UP000016584">
    <property type="component" value="Unassembled WGS sequence"/>
</dbReference>
<sequence>MIITFLNKGFRRNLLIALALFVSLGACQMDKSEAPASTSMFVTTNSGSLYCFDLSTDSLCWQQLQTDPDIDELSYMTVYKEQLIKDYLNGTIVSYAKNSGRQNWIFRDSVSKDQAFYGYHFDDVRFAHFYQRPIVYGDHMLFANSHGEIKSISIEDRTEKWNYQSGTVLMSEPLVEGDAVYQTTGYQLVKLAAETGKQLAKFNLEEGSSFAPKLHGGLLYILTEKGRVYCLNQELAIQWEYKPTSDEVYVQSELFITDNIILLPFDGLSALDPKTGDIQWAMKDLGDIKSLDLLERNKYVVLAKDRILILDRSGKVAQEKAWSPDLGQPLALTVANSNLYMITYQGALYKMSSQLDQIKLLKSDLQLNNERGLQAAYFLKE</sequence>
<dbReference type="OrthoDB" id="9816081at2"/>
<dbReference type="STRING" id="1346330.M472_09085"/>
<feature type="signal peptide" evidence="1">
    <location>
        <begin position="1"/>
        <end position="28"/>
    </location>
</feature>
<feature type="domain" description="Pyrrolo-quinoline quinone repeat" evidence="2">
    <location>
        <begin position="146"/>
        <end position="352"/>
    </location>
</feature>
<keyword evidence="4" id="KW-1185">Reference proteome</keyword>